<reference evidence="2" key="1">
    <citation type="submission" date="2015-03" db="EMBL/GenBank/DDBJ databases">
        <title>MIGS Cultured Bacterial/Archaeal sample from Brevibacillus laterosporus.</title>
        <authorList>
            <person name="Zeng D."/>
            <person name="Zhu L."/>
            <person name="Dong G."/>
            <person name="Ye W."/>
            <person name="Ren D."/>
            <person name="Wu L."/>
            <person name="Xu J."/>
            <person name="Li G."/>
            <person name="Guo L."/>
        </authorList>
    </citation>
    <scope>NUCLEOTIDE SEQUENCE</scope>
    <source>
        <strain evidence="2">B9</strain>
        <plasmid evidence="2">unnamed2</plasmid>
    </source>
</reference>
<dbReference type="GO" id="GO:0003677">
    <property type="term" value="F:DNA binding"/>
    <property type="evidence" value="ECO:0007669"/>
    <property type="project" value="UniProtKB-KW"/>
</dbReference>
<sequence>MSERESTGFLMKQRAFLKLYLITMVEMKKGYALQMLDILQHDFKNLGYRPNHAEIYRSLDDLVEDGILYRVKKLQPNMNSKHKEVVYYHFVSDGGYEAAMRYKANVKTDLDRCIKILRKAVADNYS</sequence>
<proteinExistence type="predicted"/>
<comment type="subunit">
    <text evidence="1">Homodimer.</text>
</comment>
<dbReference type="Gene3D" id="1.10.10.10">
    <property type="entry name" value="Winged helix-like DNA-binding domain superfamily/Winged helix DNA-binding domain"/>
    <property type="match status" value="1"/>
</dbReference>
<evidence type="ECO:0000256" key="1">
    <source>
        <dbReference type="PIRNR" id="PIRNR021424"/>
    </source>
</evidence>
<name>A0A0F7EJ97_BRELA</name>
<evidence type="ECO:0000313" key="2">
    <source>
        <dbReference type="EMBL" id="AKF95818.1"/>
    </source>
</evidence>
<geneLocation type="plasmid" evidence="2">
    <name>unnamed2</name>
</geneLocation>
<dbReference type="GO" id="GO:0006274">
    <property type="term" value="P:DNA replication termination"/>
    <property type="evidence" value="ECO:0007669"/>
    <property type="project" value="InterPro"/>
</dbReference>
<protein>
    <recommendedName>
        <fullName evidence="1">Replication termination protein</fullName>
    </recommendedName>
    <alternativeName>
        <fullName evidence="1">Replication terminator protein</fullName>
    </alternativeName>
</protein>
<gene>
    <name evidence="2" type="ORF">EX87_19650</name>
</gene>
<dbReference type="InterPro" id="IPR036390">
    <property type="entry name" value="WH_DNA-bd_sf"/>
</dbReference>
<dbReference type="Pfam" id="PF02334">
    <property type="entry name" value="RTP"/>
    <property type="match status" value="1"/>
</dbReference>
<accession>A0A0F7EJ97</accession>
<dbReference type="InterPro" id="IPR036388">
    <property type="entry name" value="WH-like_DNA-bd_sf"/>
</dbReference>
<dbReference type="PIRSF" id="PIRSF021424">
    <property type="entry name" value="RTP"/>
    <property type="match status" value="1"/>
</dbReference>
<dbReference type="AlphaFoldDB" id="A0A0F7EJ97"/>
<dbReference type="SUPFAM" id="SSF46785">
    <property type="entry name" value="Winged helix' DNA-binding domain"/>
    <property type="match status" value="1"/>
</dbReference>
<dbReference type="EMBL" id="CP011076">
    <property type="protein sequence ID" value="AKF95818.1"/>
    <property type="molecule type" value="Genomic_DNA"/>
</dbReference>
<keyword evidence="1" id="KW-0238">DNA-binding</keyword>
<organism evidence="2">
    <name type="scientific">Brevibacillus laterosporus</name>
    <name type="common">Bacillus laterosporus</name>
    <dbReference type="NCBI Taxonomy" id="1465"/>
    <lineage>
        <taxon>Bacteria</taxon>
        <taxon>Bacillati</taxon>
        <taxon>Bacillota</taxon>
        <taxon>Bacilli</taxon>
        <taxon>Bacillales</taxon>
        <taxon>Paenibacillaceae</taxon>
        <taxon>Brevibacillus</taxon>
    </lineage>
</organism>
<comment type="function">
    <text evidence="1">Plays a role in DNA replication and termination (fork arrest mechanism). Two dimers of rtp bind to the two inverted repeat regions (IRI and IRII) present in the termination site. The binding of each dimer is centered on an 8 bp direct repeat.</text>
</comment>
<dbReference type="InterPro" id="IPR003432">
    <property type="entry name" value="RTP"/>
</dbReference>
<keyword evidence="2" id="KW-0614">Plasmid</keyword>
<dbReference type="RefSeq" id="WP_031414969.1">
    <property type="nucleotide sequence ID" value="NZ_CP011076.1"/>
</dbReference>